<dbReference type="PROSITE" id="PS50931">
    <property type="entry name" value="HTH_LYSR"/>
    <property type="match status" value="1"/>
</dbReference>
<dbReference type="RefSeq" id="WP_289963624.1">
    <property type="nucleotide sequence ID" value="NZ_JAUEOZ010000002.1"/>
</dbReference>
<dbReference type="Pfam" id="PF00126">
    <property type="entry name" value="HTH_1"/>
    <property type="match status" value="1"/>
</dbReference>
<evidence type="ECO:0000256" key="3">
    <source>
        <dbReference type="ARBA" id="ARBA00023125"/>
    </source>
</evidence>
<keyword evidence="3" id="KW-0238">DNA-binding</keyword>
<dbReference type="PANTHER" id="PTHR30126:SF98">
    <property type="entry name" value="HTH-TYPE TRANSCRIPTIONAL ACTIVATOR BAUR"/>
    <property type="match status" value="1"/>
</dbReference>
<feature type="domain" description="HTH lysR-type" evidence="5">
    <location>
        <begin position="11"/>
        <end position="68"/>
    </location>
</feature>
<evidence type="ECO:0000313" key="6">
    <source>
        <dbReference type="EMBL" id="MDN2483555.1"/>
    </source>
</evidence>
<dbReference type="SUPFAM" id="SSF46785">
    <property type="entry name" value="Winged helix' DNA-binding domain"/>
    <property type="match status" value="1"/>
</dbReference>
<dbReference type="Proteomes" id="UP001169719">
    <property type="component" value="Unassembled WGS sequence"/>
</dbReference>
<organism evidence="6 7">
    <name type="scientific">Vibrio agarivorans</name>
    <dbReference type="NCBI Taxonomy" id="153622"/>
    <lineage>
        <taxon>Bacteria</taxon>
        <taxon>Pseudomonadati</taxon>
        <taxon>Pseudomonadota</taxon>
        <taxon>Gammaproteobacteria</taxon>
        <taxon>Vibrionales</taxon>
        <taxon>Vibrionaceae</taxon>
        <taxon>Vibrio</taxon>
    </lineage>
</organism>
<dbReference type="InterPro" id="IPR036390">
    <property type="entry name" value="WH_DNA-bd_sf"/>
</dbReference>
<evidence type="ECO:0000313" key="7">
    <source>
        <dbReference type="Proteomes" id="UP001169719"/>
    </source>
</evidence>
<dbReference type="Gene3D" id="1.10.10.10">
    <property type="entry name" value="Winged helix-like DNA-binding domain superfamily/Winged helix DNA-binding domain"/>
    <property type="match status" value="1"/>
</dbReference>
<dbReference type="InterPro" id="IPR036388">
    <property type="entry name" value="WH-like_DNA-bd_sf"/>
</dbReference>
<sequence>MAISIERLDKRDLRRLELFREIVEQGGISAATVSTGLSQPVLSSQLIELEKSLNLRLCERGRSGFDLTVEGQQVYDYANELDRLLTDFAFKLKGVSHKLTGHIRVGCLDNTVSLKSNPLPKAIEAFYQLSDGVELTLEVGDFTQLNDQLSKKQLDMMVVVLGEHQLNRFDHVTPLFSEKSFLYARNDKAQSIMEANYCLDGQRINMGGYAKEVMYQLLDLDRVKEAKLIDGWHVESGLMLTLAGTHLSFLPDHLIENNPNYAQLTALQPDKWVFESHFYLVSNSHSSRMSSVARAFQEILIK</sequence>
<evidence type="ECO:0000256" key="1">
    <source>
        <dbReference type="ARBA" id="ARBA00009437"/>
    </source>
</evidence>
<dbReference type="EMBL" id="JAUEOZ010000002">
    <property type="protein sequence ID" value="MDN2483555.1"/>
    <property type="molecule type" value="Genomic_DNA"/>
</dbReference>
<evidence type="ECO:0000259" key="5">
    <source>
        <dbReference type="PROSITE" id="PS50931"/>
    </source>
</evidence>
<dbReference type="PANTHER" id="PTHR30126">
    <property type="entry name" value="HTH-TYPE TRANSCRIPTIONAL REGULATOR"/>
    <property type="match status" value="1"/>
</dbReference>
<protein>
    <submittedName>
        <fullName evidence="6">LysR family transcriptional regulator</fullName>
    </submittedName>
</protein>
<evidence type="ECO:0000256" key="4">
    <source>
        <dbReference type="ARBA" id="ARBA00023163"/>
    </source>
</evidence>
<dbReference type="Gene3D" id="3.40.190.10">
    <property type="entry name" value="Periplasmic binding protein-like II"/>
    <property type="match status" value="1"/>
</dbReference>
<keyword evidence="7" id="KW-1185">Reference proteome</keyword>
<dbReference type="SUPFAM" id="SSF53850">
    <property type="entry name" value="Periplasmic binding protein-like II"/>
    <property type="match status" value="1"/>
</dbReference>
<dbReference type="Pfam" id="PF03466">
    <property type="entry name" value="LysR_substrate"/>
    <property type="match status" value="1"/>
</dbReference>
<keyword evidence="2" id="KW-0805">Transcription regulation</keyword>
<dbReference type="InterPro" id="IPR000847">
    <property type="entry name" value="LysR_HTH_N"/>
</dbReference>
<accession>A0ABT7Y6C9</accession>
<proteinExistence type="inferred from homology"/>
<reference evidence="6" key="1">
    <citation type="submission" date="2024-05" db="EMBL/GenBank/DDBJ databases">
        <title>Genome Sequences of Four Agar- Degrading Marine Bacteria.</title>
        <authorList>
            <person name="Phillips E.K."/>
            <person name="Shaffer J.C."/>
            <person name="Henson M.W."/>
            <person name="Temperton B."/>
            <person name="Thrash C.J."/>
            <person name="Martin M.O."/>
        </authorList>
    </citation>
    <scope>NUCLEOTIDE SEQUENCE</scope>
    <source>
        <strain evidence="6">EKP203</strain>
    </source>
</reference>
<evidence type="ECO:0000256" key="2">
    <source>
        <dbReference type="ARBA" id="ARBA00023015"/>
    </source>
</evidence>
<dbReference type="InterPro" id="IPR005119">
    <property type="entry name" value="LysR_subst-bd"/>
</dbReference>
<comment type="similarity">
    <text evidence="1">Belongs to the LysR transcriptional regulatory family.</text>
</comment>
<gene>
    <name evidence="6" type="ORF">QWJ08_19605</name>
</gene>
<keyword evidence="4" id="KW-0804">Transcription</keyword>
<comment type="caution">
    <text evidence="6">The sequence shown here is derived from an EMBL/GenBank/DDBJ whole genome shotgun (WGS) entry which is preliminary data.</text>
</comment>
<name>A0ABT7Y6C9_9VIBR</name>